<dbReference type="PANTHER" id="PTHR34929">
    <property type="entry name" value="ZGC:153157"/>
    <property type="match status" value="1"/>
</dbReference>
<dbReference type="Proteomes" id="UP000261540">
    <property type="component" value="Unplaced"/>
</dbReference>
<evidence type="ECO:0000256" key="1">
    <source>
        <dbReference type="SAM" id="MobiDB-lite"/>
    </source>
</evidence>
<keyword evidence="2" id="KW-0472">Membrane</keyword>
<dbReference type="Ensembl" id="ENSPKIT00000007993.1">
    <property type="protein sequence ID" value="ENSPKIP00000027227.1"/>
    <property type="gene ID" value="ENSPKIG00000009376.1"/>
</dbReference>
<proteinExistence type="predicted"/>
<feature type="region of interest" description="Disordered" evidence="1">
    <location>
        <begin position="209"/>
        <end position="233"/>
    </location>
</feature>
<evidence type="ECO:0000256" key="2">
    <source>
        <dbReference type="SAM" id="Phobius"/>
    </source>
</evidence>
<keyword evidence="2" id="KW-1133">Transmembrane helix</keyword>
<protein>
    <recommendedName>
        <fullName evidence="5">InaF motif containing 2</fullName>
    </recommendedName>
</protein>
<evidence type="ECO:0000313" key="3">
    <source>
        <dbReference type="Ensembl" id="ENSPKIP00000027227.1"/>
    </source>
</evidence>
<keyword evidence="4" id="KW-1185">Reference proteome</keyword>
<evidence type="ECO:0008006" key="5">
    <source>
        <dbReference type="Google" id="ProtNLM"/>
    </source>
</evidence>
<sequence>MVSLDRTKPATYSGDKKAKMTAKDNKKWVRLATVLAYVLSVSLAAIILAIYYSLIWKPTSVGRLEVNREAATAAELSRNISAIITASANSTQLGFISPKSTITDELGTILTFRDNTDQFQQDDRFKDQVVVADEILSKSALLGQYDTQGSATPAISKLTTRSQTTAEYDMRTLQTRGMRHDPFEESSSGFLPDTEDFSDFLETRPELLDIPAPSQKHNRNREGSDDQSTFWIL</sequence>
<feature type="transmembrane region" description="Helical" evidence="2">
    <location>
        <begin position="28"/>
        <end position="54"/>
    </location>
</feature>
<name>A0A3B3S916_9TELE</name>
<dbReference type="InterPro" id="IPR029162">
    <property type="entry name" value="InaF-motif"/>
</dbReference>
<keyword evidence="2" id="KW-0812">Transmembrane</keyword>
<feature type="region of interest" description="Disordered" evidence="1">
    <location>
        <begin position="177"/>
        <end position="196"/>
    </location>
</feature>
<organism evidence="3 4">
    <name type="scientific">Paramormyrops kingsleyae</name>
    <dbReference type="NCBI Taxonomy" id="1676925"/>
    <lineage>
        <taxon>Eukaryota</taxon>
        <taxon>Metazoa</taxon>
        <taxon>Chordata</taxon>
        <taxon>Craniata</taxon>
        <taxon>Vertebrata</taxon>
        <taxon>Euteleostomi</taxon>
        <taxon>Actinopterygii</taxon>
        <taxon>Neopterygii</taxon>
        <taxon>Teleostei</taxon>
        <taxon>Osteoglossocephala</taxon>
        <taxon>Osteoglossomorpha</taxon>
        <taxon>Osteoglossiformes</taxon>
        <taxon>Mormyridae</taxon>
        <taxon>Paramormyrops</taxon>
    </lineage>
</organism>
<dbReference type="AlphaFoldDB" id="A0A3B3S916"/>
<dbReference type="Pfam" id="PF15018">
    <property type="entry name" value="InaF-motif"/>
    <property type="match status" value="1"/>
</dbReference>
<accession>A0A3B3S916</accession>
<reference evidence="3" key="1">
    <citation type="submission" date="2025-08" db="UniProtKB">
        <authorList>
            <consortium name="Ensembl"/>
        </authorList>
    </citation>
    <scope>IDENTIFICATION</scope>
</reference>
<evidence type="ECO:0000313" key="4">
    <source>
        <dbReference type="Proteomes" id="UP000261540"/>
    </source>
</evidence>
<reference evidence="3" key="2">
    <citation type="submission" date="2025-09" db="UniProtKB">
        <authorList>
            <consortium name="Ensembl"/>
        </authorList>
    </citation>
    <scope>IDENTIFICATION</scope>
</reference>
<dbReference type="GeneTree" id="ENSGT00390000005766"/>
<dbReference type="PANTHER" id="PTHR34929:SF1">
    <property type="entry name" value="INAF MOTIF CONTAINING 2"/>
    <property type="match status" value="1"/>
</dbReference>